<dbReference type="Proteomes" id="UP000663889">
    <property type="component" value="Unassembled WGS sequence"/>
</dbReference>
<evidence type="ECO:0000313" key="5">
    <source>
        <dbReference type="Proteomes" id="UP000663823"/>
    </source>
</evidence>
<sequence length="80" mass="9352">MIRSTQRLLKYTSITHIDYQLLIDSLDKLREIARKLNEQRDIQSLFDINSLLLTVDGKDTVLSTEPEYGIRIEIRNNFGV</sequence>
<reference evidence="3" key="1">
    <citation type="submission" date="2021-02" db="EMBL/GenBank/DDBJ databases">
        <authorList>
            <person name="Nowell W R."/>
        </authorList>
    </citation>
    <scope>NUCLEOTIDE SEQUENCE</scope>
</reference>
<protein>
    <submittedName>
        <fullName evidence="3">Uncharacterized protein</fullName>
    </submittedName>
</protein>
<dbReference type="EMBL" id="CAJNOU010009640">
    <property type="protein sequence ID" value="CAF1548044.1"/>
    <property type="molecule type" value="Genomic_DNA"/>
</dbReference>
<dbReference type="AlphaFoldDB" id="A0A819CVD2"/>
<organism evidence="3 5">
    <name type="scientific">Rotaria sordida</name>
    <dbReference type="NCBI Taxonomy" id="392033"/>
    <lineage>
        <taxon>Eukaryota</taxon>
        <taxon>Metazoa</taxon>
        <taxon>Spiralia</taxon>
        <taxon>Gnathifera</taxon>
        <taxon>Rotifera</taxon>
        <taxon>Eurotatoria</taxon>
        <taxon>Bdelloidea</taxon>
        <taxon>Philodinida</taxon>
        <taxon>Philodinidae</taxon>
        <taxon>Rotaria</taxon>
    </lineage>
</organism>
<evidence type="ECO:0000313" key="1">
    <source>
        <dbReference type="EMBL" id="CAF1314034.1"/>
    </source>
</evidence>
<accession>A0A819CVD2</accession>
<gene>
    <name evidence="4" type="ORF">FNK824_LOCUS37185</name>
    <name evidence="3" type="ORF">OTI717_LOCUS19693</name>
    <name evidence="1" type="ORF">RFH988_LOCUS30408</name>
    <name evidence="2" type="ORF">SEV965_LOCUS38530</name>
</gene>
<dbReference type="InterPro" id="IPR035899">
    <property type="entry name" value="DBL_dom_sf"/>
</dbReference>
<dbReference type="EMBL" id="CAJNOO010003037">
    <property type="protein sequence ID" value="CAF1314034.1"/>
    <property type="molecule type" value="Genomic_DNA"/>
</dbReference>
<name>A0A819CVD2_9BILA</name>
<dbReference type="Proteomes" id="UP000663823">
    <property type="component" value="Unassembled WGS sequence"/>
</dbReference>
<proteinExistence type="predicted"/>
<evidence type="ECO:0000313" key="2">
    <source>
        <dbReference type="EMBL" id="CAF1548044.1"/>
    </source>
</evidence>
<dbReference type="OrthoDB" id="9997817at2759"/>
<dbReference type="SUPFAM" id="SSF48065">
    <property type="entry name" value="DBL homology domain (DH-domain)"/>
    <property type="match status" value="1"/>
</dbReference>
<dbReference type="EMBL" id="CAJOBE010018373">
    <property type="protein sequence ID" value="CAF4219735.1"/>
    <property type="molecule type" value="Genomic_DNA"/>
</dbReference>
<comment type="caution">
    <text evidence="3">The sequence shown here is derived from an EMBL/GenBank/DDBJ whole genome shotgun (WGS) entry which is preliminary data.</text>
</comment>
<evidence type="ECO:0000313" key="3">
    <source>
        <dbReference type="EMBL" id="CAF3825911.1"/>
    </source>
</evidence>
<dbReference type="Proteomes" id="UP000663882">
    <property type="component" value="Unassembled WGS sequence"/>
</dbReference>
<dbReference type="EMBL" id="CAJOAX010002910">
    <property type="protein sequence ID" value="CAF3825911.1"/>
    <property type="molecule type" value="Genomic_DNA"/>
</dbReference>
<dbReference type="Proteomes" id="UP000663874">
    <property type="component" value="Unassembled WGS sequence"/>
</dbReference>
<evidence type="ECO:0000313" key="4">
    <source>
        <dbReference type="EMBL" id="CAF4219735.1"/>
    </source>
</evidence>